<protein>
    <submittedName>
        <fullName evidence="2">Uncharacterized protein</fullName>
    </submittedName>
</protein>
<reference evidence="2" key="1">
    <citation type="submission" date="2020-08" db="EMBL/GenBank/DDBJ databases">
        <title>Genomic Encyclopedia of Type Strains, Phase IV (KMG-IV): sequencing the most valuable type-strain genomes for metagenomic binning, comparative biology and taxonomic classification.</title>
        <authorList>
            <person name="Goeker M."/>
        </authorList>
    </citation>
    <scope>NUCLEOTIDE SEQUENCE</scope>
    <source>
        <strain evidence="2">DSM 669</strain>
    </source>
</reference>
<organism evidence="2 3">
    <name type="scientific">Halobacterium salinarum</name>
    <name type="common">Halobacterium halobium</name>
    <dbReference type="NCBI Taxonomy" id="2242"/>
    <lineage>
        <taxon>Archaea</taxon>
        <taxon>Methanobacteriati</taxon>
        <taxon>Methanobacteriota</taxon>
        <taxon>Stenosarchaea group</taxon>
        <taxon>Halobacteria</taxon>
        <taxon>Halobacteriales</taxon>
        <taxon>Halobacteriaceae</taxon>
        <taxon>Halobacterium</taxon>
    </lineage>
</organism>
<feature type="region of interest" description="Disordered" evidence="1">
    <location>
        <begin position="1"/>
        <end position="20"/>
    </location>
</feature>
<dbReference type="EMBL" id="JACHGX010000025">
    <property type="protein sequence ID" value="MBB6091099.1"/>
    <property type="molecule type" value="Genomic_DNA"/>
</dbReference>
<sequence length="32" mass="3758">MQQEQVINDLQEKLQDNPEVYQEIALAEPDTQ</sequence>
<dbReference type="Proteomes" id="UP000642919">
    <property type="component" value="Unassembled WGS sequence"/>
</dbReference>
<gene>
    <name evidence="2" type="ORF">HNR49_002490</name>
</gene>
<name>A0A841HF85_HALSI</name>
<dbReference type="AlphaFoldDB" id="A0A841HF85"/>
<proteinExistence type="predicted"/>
<evidence type="ECO:0000313" key="3">
    <source>
        <dbReference type="Proteomes" id="UP000642919"/>
    </source>
</evidence>
<evidence type="ECO:0000256" key="1">
    <source>
        <dbReference type="SAM" id="MobiDB-lite"/>
    </source>
</evidence>
<accession>A0A841HF85</accession>
<comment type="caution">
    <text evidence="2">The sequence shown here is derived from an EMBL/GenBank/DDBJ whole genome shotgun (WGS) entry which is preliminary data.</text>
</comment>
<evidence type="ECO:0000313" key="2">
    <source>
        <dbReference type="EMBL" id="MBB6091099.1"/>
    </source>
</evidence>